<dbReference type="HOGENOM" id="CLU_007383_10_6_11"/>
<dbReference type="AlphaFoldDB" id="D2PV65"/>
<dbReference type="Gene3D" id="3.40.50.720">
    <property type="entry name" value="NAD(P)-binding Rossmann-like Domain"/>
    <property type="match status" value="1"/>
</dbReference>
<dbReference type="Pfam" id="PF13460">
    <property type="entry name" value="NAD_binding_10"/>
    <property type="match status" value="1"/>
</dbReference>
<dbReference type="EMBL" id="CP001736">
    <property type="protein sequence ID" value="ADB33346.1"/>
    <property type="molecule type" value="Genomic_DNA"/>
</dbReference>
<dbReference type="eggNOG" id="COG0702">
    <property type="taxonomic scope" value="Bacteria"/>
</dbReference>
<dbReference type="KEGG" id="kfl:Kfla_4312"/>
<proteinExistence type="predicted"/>
<keyword evidence="3" id="KW-1185">Reference proteome</keyword>
<reference evidence="2 3" key="2">
    <citation type="journal article" date="2010" name="Stand. Genomic Sci.">
        <title>Complete genome sequence of Kribbella flavida type strain (IFO 14399).</title>
        <authorList>
            <person name="Pukall R."/>
            <person name="Lapidus A."/>
            <person name="Glavina Del Rio T."/>
            <person name="Copeland A."/>
            <person name="Tice H."/>
            <person name="Cheng J.-F."/>
            <person name="Lucas S."/>
            <person name="Chen F."/>
            <person name="Nolan M."/>
            <person name="LaButti K."/>
            <person name="Pati A."/>
            <person name="Ivanova N."/>
            <person name="Mavrommatis K."/>
            <person name="Mikhailova N."/>
            <person name="Pitluck S."/>
            <person name="Bruce D."/>
            <person name="Goodwin L."/>
            <person name="Land M."/>
            <person name="Hauser L."/>
            <person name="Chang Y.-J."/>
            <person name="Jeffries C.D."/>
            <person name="Chen A."/>
            <person name="Palaniappan K."/>
            <person name="Chain P."/>
            <person name="Rohde M."/>
            <person name="Goeker M."/>
            <person name="Bristow J."/>
            <person name="Eisen J.A."/>
            <person name="Markowitz V."/>
            <person name="Hugenholtz P."/>
            <person name="Kyrpides N.C."/>
            <person name="Klenk H.-P."/>
            <person name="Brettin T."/>
        </authorList>
    </citation>
    <scope>NUCLEOTIDE SEQUENCE [LARGE SCALE GENOMIC DNA]</scope>
    <source>
        <strain evidence="3">DSM 17836 / JCM 10339 / NBRC 14399</strain>
    </source>
</reference>
<protein>
    <submittedName>
        <fullName evidence="2">NmrA family protein</fullName>
    </submittedName>
</protein>
<evidence type="ECO:0000313" key="3">
    <source>
        <dbReference type="Proteomes" id="UP000007967"/>
    </source>
</evidence>
<organism evidence="2 3">
    <name type="scientific">Kribbella flavida (strain DSM 17836 / JCM 10339 / NBRC 14399)</name>
    <dbReference type="NCBI Taxonomy" id="479435"/>
    <lineage>
        <taxon>Bacteria</taxon>
        <taxon>Bacillati</taxon>
        <taxon>Actinomycetota</taxon>
        <taxon>Actinomycetes</taxon>
        <taxon>Propionibacteriales</taxon>
        <taxon>Kribbellaceae</taxon>
        <taxon>Kribbella</taxon>
    </lineage>
</organism>
<dbReference type="InterPro" id="IPR036291">
    <property type="entry name" value="NAD(P)-bd_dom_sf"/>
</dbReference>
<gene>
    <name evidence="2" type="ordered locus">Kfla_4312</name>
</gene>
<dbReference type="OrthoDB" id="116343at2"/>
<dbReference type="SUPFAM" id="SSF51735">
    <property type="entry name" value="NAD(P)-binding Rossmann-fold domains"/>
    <property type="match status" value="1"/>
</dbReference>
<dbReference type="STRING" id="479435.Kfla_4312"/>
<evidence type="ECO:0000313" key="2">
    <source>
        <dbReference type="EMBL" id="ADB33346.1"/>
    </source>
</evidence>
<dbReference type="PANTHER" id="PTHR43162">
    <property type="match status" value="1"/>
</dbReference>
<dbReference type="InterPro" id="IPR051604">
    <property type="entry name" value="Ergot_Alk_Oxidoreductase"/>
</dbReference>
<dbReference type="InterPro" id="IPR016040">
    <property type="entry name" value="NAD(P)-bd_dom"/>
</dbReference>
<dbReference type="PANTHER" id="PTHR43162:SF1">
    <property type="entry name" value="PRESTALK A DIFFERENTIATION PROTEIN A"/>
    <property type="match status" value="1"/>
</dbReference>
<evidence type="ECO:0000259" key="1">
    <source>
        <dbReference type="Pfam" id="PF13460"/>
    </source>
</evidence>
<accession>D2PV65</accession>
<feature type="domain" description="NAD(P)-binding" evidence="1">
    <location>
        <begin position="6"/>
        <end position="168"/>
    </location>
</feature>
<name>D2PV65_KRIFD</name>
<dbReference type="Gene3D" id="3.90.25.10">
    <property type="entry name" value="UDP-galactose 4-epimerase, domain 1"/>
    <property type="match status" value="1"/>
</dbReference>
<sequence length="267" mass="28322">MIVITGATGNIGRSLVQALVTAGEPATAVSRKEAAFPAGVRHQRTDFTEPGSLDLTGAKALFLVPPGGWYDAAGILEAARANGVRRVVLVSSQGVGTKRHPAILEQAVQDSGLEWTVLRPSGFHSNTFAWSQSVREQRLVEAPFGDISLPAIDPGDIADVAATALCDPGHAGKTWELTGPAPISPRQQSQVIAAALGEPVRFAELSREEARVRLLRFMPEHVADSTLGILGSPTAAEQQVSADVERVLGRPARPYADWVARNIAAFR</sequence>
<reference evidence="3" key="1">
    <citation type="submission" date="2009-09" db="EMBL/GenBank/DDBJ databases">
        <title>The complete genome of Kribbella flavida DSM 17836.</title>
        <authorList>
            <consortium name="US DOE Joint Genome Institute (JGI-PGF)"/>
            <person name="Lucas S."/>
            <person name="Copeland A."/>
            <person name="Lapidus A."/>
            <person name="Glavina del Rio T."/>
            <person name="Dalin E."/>
            <person name="Tice H."/>
            <person name="Bruce D."/>
            <person name="Goodwin L."/>
            <person name="Pitluck S."/>
            <person name="Kyrpides N."/>
            <person name="Mavromatis K."/>
            <person name="Ivanova N."/>
            <person name="Saunders E."/>
            <person name="Brettin T."/>
            <person name="Detter J.C."/>
            <person name="Han C."/>
            <person name="Larimer F."/>
            <person name="Land M."/>
            <person name="Hauser L."/>
            <person name="Markowitz V."/>
            <person name="Cheng J.-F."/>
            <person name="Hugenholtz P."/>
            <person name="Woyke T."/>
            <person name="Wu D."/>
            <person name="Pukall R."/>
            <person name="Klenk H.-P."/>
            <person name="Eisen J.A."/>
        </authorList>
    </citation>
    <scope>NUCLEOTIDE SEQUENCE [LARGE SCALE GENOMIC DNA]</scope>
    <source>
        <strain evidence="3">DSM 17836 / JCM 10339 / NBRC 14399</strain>
    </source>
</reference>
<dbReference type="Proteomes" id="UP000007967">
    <property type="component" value="Chromosome"/>
</dbReference>